<evidence type="ECO:0000313" key="7">
    <source>
        <dbReference type="Proteomes" id="UP000008632"/>
    </source>
</evidence>
<keyword evidence="2" id="KW-0479">Metal-binding</keyword>
<dbReference type="InterPro" id="IPR006913">
    <property type="entry name" value="CENP-V/GFA"/>
</dbReference>
<dbReference type="PROSITE" id="PS51891">
    <property type="entry name" value="CENP_V_GFA"/>
    <property type="match status" value="1"/>
</dbReference>
<dbReference type="Proteomes" id="UP000008632">
    <property type="component" value="Chromosome"/>
</dbReference>
<dbReference type="PANTHER" id="PTHR33337:SF40">
    <property type="entry name" value="CENP-V_GFA DOMAIN-CONTAINING PROTEIN-RELATED"/>
    <property type="match status" value="1"/>
</dbReference>
<dbReference type="InterPro" id="IPR011057">
    <property type="entry name" value="Mss4-like_sf"/>
</dbReference>
<proteinExistence type="inferred from homology"/>
<dbReference type="GO" id="GO:0046872">
    <property type="term" value="F:metal ion binding"/>
    <property type="evidence" value="ECO:0007669"/>
    <property type="project" value="UniProtKB-KW"/>
</dbReference>
<evidence type="ECO:0000256" key="3">
    <source>
        <dbReference type="ARBA" id="ARBA00022833"/>
    </source>
</evidence>
<evidence type="ECO:0000259" key="5">
    <source>
        <dbReference type="PROSITE" id="PS51891"/>
    </source>
</evidence>
<dbReference type="AlphaFoldDB" id="E6WPA3"/>
<evidence type="ECO:0000256" key="2">
    <source>
        <dbReference type="ARBA" id="ARBA00022723"/>
    </source>
</evidence>
<dbReference type="STRING" id="743721.Psesu_0214"/>
<organism evidence="6 7">
    <name type="scientific">Pseudoxanthomonas suwonensis (strain 11-1)</name>
    <dbReference type="NCBI Taxonomy" id="743721"/>
    <lineage>
        <taxon>Bacteria</taxon>
        <taxon>Pseudomonadati</taxon>
        <taxon>Pseudomonadota</taxon>
        <taxon>Gammaproteobacteria</taxon>
        <taxon>Lysobacterales</taxon>
        <taxon>Lysobacteraceae</taxon>
        <taxon>Pseudoxanthomonas</taxon>
    </lineage>
</organism>
<reference evidence="6 7" key="1">
    <citation type="submission" date="2011-01" db="EMBL/GenBank/DDBJ databases">
        <title>Complete sequence of Pseudoxanthomonas suwonensis 11-1.</title>
        <authorList>
            <consortium name="US DOE Joint Genome Institute"/>
            <person name="Lucas S."/>
            <person name="Copeland A."/>
            <person name="Lapidus A."/>
            <person name="Cheng J.-F."/>
            <person name="Goodwin L."/>
            <person name="Pitluck S."/>
            <person name="Teshima H."/>
            <person name="Detter J.C."/>
            <person name="Han C."/>
            <person name="Tapia R."/>
            <person name="Land M."/>
            <person name="Hauser L."/>
            <person name="Kyrpides N."/>
            <person name="Ivanova N."/>
            <person name="Ovchinnikova G."/>
            <person name="Siebers A.K."/>
            <person name="Allgaier M."/>
            <person name="Thelen M.P."/>
            <person name="Hugenholtz P."/>
            <person name="Gladden J."/>
            <person name="Woyke T."/>
        </authorList>
    </citation>
    <scope>NUCLEOTIDE SEQUENCE [LARGE SCALE GENOMIC DNA]</scope>
    <source>
        <strain evidence="7">11-1</strain>
    </source>
</reference>
<sequence length="131" mass="14269">MSRRDASCSCGQLRLSVQGEPLRVSACHCRECQRRSGSVFAVQARFPIGAVATHGTSHAFVRTGDEGTSCRFHFCPHCGVTVWFVPESIPGVVSVPVGVFADPGFPPPQVSVYEVRRHPWVGLPHGIERID</sequence>
<dbReference type="PANTHER" id="PTHR33337">
    <property type="entry name" value="GFA DOMAIN-CONTAINING PROTEIN"/>
    <property type="match status" value="1"/>
</dbReference>
<dbReference type="EMBL" id="CP002446">
    <property type="protein sequence ID" value="ADV26076.1"/>
    <property type="molecule type" value="Genomic_DNA"/>
</dbReference>
<feature type="domain" description="CENP-V/GFA" evidence="5">
    <location>
        <begin position="4"/>
        <end position="121"/>
    </location>
</feature>
<evidence type="ECO:0000256" key="4">
    <source>
        <dbReference type="ARBA" id="ARBA00023239"/>
    </source>
</evidence>
<dbReference type="Gene3D" id="3.90.1590.10">
    <property type="entry name" value="glutathione-dependent formaldehyde- activating enzyme (gfa)"/>
    <property type="match status" value="1"/>
</dbReference>
<dbReference type="KEGG" id="psu:Psesu_0214"/>
<dbReference type="RefSeq" id="WP_013533906.1">
    <property type="nucleotide sequence ID" value="NC_014924.1"/>
</dbReference>
<comment type="similarity">
    <text evidence="1">Belongs to the Gfa family.</text>
</comment>
<accession>E6WPA3</accession>
<dbReference type="SUPFAM" id="SSF51316">
    <property type="entry name" value="Mss4-like"/>
    <property type="match status" value="1"/>
</dbReference>
<dbReference type="OrthoDB" id="7765631at2"/>
<dbReference type="HOGENOM" id="CLU_055491_3_4_6"/>
<protein>
    <submittedName>
        <fullName evidence="6">Glutathione-dependent formaldehyde-activating GFA</fullName>
    </submittedName>
</protein>
<dbReference type="Pfam" id="PF04828">
    <property type="entry name" value="GFA"/>
    <property type="match status" value="1"/>
</dbReference>
<dbReference type="eggNOG" id="COG3791">
    <property type="taxonomic scope" value="Bacteria"/>
</dbReference>
<evidence type="ECO:0000313" key="6">
    <source>
        <dbReference type="EMBL" id="ADV26076.1"/>
    </source>
</evidence>
<keyword evidence="3" id="KW-0862">Zinc</keyword>
<keyword evidence="7" id="KW-1185">Reference proteome</keyword>
<evidence type="ECO:0000256" key="1">
    <source>
        <dbReference type="ARBA" id="ARBA00005495"/>
    </source>
</evidence>
<dbReference type="GO" id="GO:0016846">
    <property type="term" value="F:carbon-sulfur lyase activity"/>
    <property type="evidence" value="ECO:0007669"/>
    <property type="project" value="InterPro"/>
</dbReference>
<gene>
    <name evidence="6" type="ordered locus">Psesu_0214</name>
</gene>
<keyword evidence="4" id="KW-0456">Lyase</keyword>
<name>E6WPA3_PSEUU</name>